<gene>
    <name evidence="2" type="ORF">I553_1391</name>
</gene>
<feature type="coiled-coil region" evidence="1">
    <location>
        <begin position="12"/>
        <end position="39"/>
    </location>
</feature>
<proteinExistence type="predicted"/>
<comment type="caution">
    <text evidence="2">The sequence shown here is derived from an EMBL/GenBank/DDBJ whole genome shotgun (WGS) entry which is preliminary data.</text>
</comment>
<keyword evidence="1" id="KW-0175">Coiled coil</keyword>
<organism evidence="2">
    <name type="scientific">Mycobacterium xenopi 4042</name>
    <dbReference type="NCBI Taxonomy" id="1299334"/>
    <lineage>
        <taxon>Bacteria</taxon>
        <taxon>Bacillati</taxon>
        <taxon>Actinomycetota</taxon>
        <taxon>Actinomycetes</taxon>
        <taxon>Mycobacteriales</taxon>
        <taxon>Mycobacteriaceae</taxon>
        <taxon>Mycobacterium</taxon>
    </lineage>
</organism>
<reference evidence="2" key="1">
    <citation type="submission" date="2014-01" db="EMBL/GenBank/DDBJ databases">
        <authorList>
            <person name="Brown-Elliot B."/>
            <person name="Wallace R."/>
            <person name="Lenaerts A."/>
            <person name="Ordway D."/>
            <person name="DeGroote M.A."/>
            <person name="Parker T."/>
            <person name="Sizemore C."/>
            <person name="Tallon L.J."/>
            <person name="Sadzewicz L.K."/>
            <person name="Sengamalay N."/>
            <person name="Fraser C.M."/>
            <person name="Hine E."/>
            <person name="Shefchek K.A."/>
            <person name="Das S.P."/>
            <person name="Tettelin H."/>
        </authorList>
    </citation>
    <scope>NUCLEOTIDE SEQUENCE [LARGE SCALE GENOMIC DNA]</scope>
    <source>
        <strain evidence="2">4042</strain>
    </source>
</reference>
<evidence type="ECO:0000313" key="2">
    <source>
        <dbReference type="EMBL" id="EUA54732.1"/>
    </source>
</evidence>
<evidence type="ECO:0000256" key="1">
    <source>
        <dbReference type="SAM" id="Coils"/>
    </source>
</evidence>
<accession>X8CEC3</accession>
<dbReference type="EMBL" id="JAOB01000032">
    <property type="protein sequence ID" value="EUA54732.1"/>
    <property type="molecule type" value="Genomic_DNA"/>
</dbReference>
<name>X8CEC3_MYCXE</name>
<protein>
    <submittedName>
        <fullName evidence="2">Uncharacterized protein</fullName>
    </submittedName>
</protein>
<dbReference type="AlphaFoldDB" id="X8CEC3"/>
<sequence>MCEFGDGSGQPLNALQQALDQISVEYEEYETARMRADARLPLPALPPAREGAPATSC</sequence>
<dbReference type="PATRIC" id="fig|1299334.3.peg.3200"/>